<dbReference type="EMBL" id="JAPVOI010000003">
    <property type="protein sequence ID" value="MCZ4089068.1"/>
    <property type="molecule type" value="Genomic_DNA"/>
</dbReference>
<dbReference type="Proteomes" id="UP001079430">
    <property type="component" value="Unassembled WGS sequence"/>
</dbReference>
<keyword evidence="3" id="KW-1185">Reference proteome</keyword>
<reference evidence="2" key="1">
    <citation type="submission" date="2022-10" db="EMBL/GenBank/DDBJ databases">
        <title>Whole genome sequencing of three plant growth promoting bacteria isolated from Vachellia tortilis subsp. raddiana in Morocco.</title>
        <authorList>
            <person name="Hnini M."/>
            <person name="Zouagui R."/>
            <person name="Zouagui H."/>
            <person name="Chemao Elfihri M.-W."/>
            <person name="Ibrahimi A."/>
            <person name="Sbabou L."/>
            <person name="Aurag J."/>
        </authorList>
    </citation>
    <scope>NUCLEOTIDE SEQUENCE</scope>
    <source>
        <strain evidence="2">LMR678</strain>
    </source>
</reference>
<protein>
    <submittedName>
        <fullName evidence="2">Uncharacterized protein</fullName>
    </submittedName>
</protein>
<name>A0ABT4KB45_9HYPH</name>
<organism evidence="2 3">
    <name type="scientific">Sinorhizobium psoraleae</name>
    <dbReference type="NCBI Taxonomy" id="520838"/>
    <lineage>
        <taxon>Bacteria</taxon>
        <taxon>Pseudomonadati</taxon>
        <taxon>Pseudomonadota</taxon>
        <taxon>Alphaproteobacteria</taxon>
        <taxon>Hyphomicrobiales</taxon>
        <taxon>Rhizobiaceae</taxon>
        <taxon>Sinorhizobium/Ensifer group</taxon>
        <taxon>Sinorhizobium</taxon>
    </lineage>
</organism>
<accession>A0ABT4KB45</accession>
<proteinExistence type="predicted"/>
<sequence>MAEKKKNNDWMNGAVPVSDDEWNQAVPVTDEEWNQIVNSGPNPDLIDDSEDAPALIRAQVGALDKPEDRLKALQKTYPDAKPYGDDNFIFTDEKGKVRLYNQESWMPSLGDFVSIGPEAGETIGGGLGGFFGGLAGAAGGSVVPVVGTGAGAVGGAITGAGAGSVAGRKASSVA</sequence>
<comment type="caution">
    <text evidence="2">The sequence shown here is derived from an EMBL/GenBank/DDBJ whole genome shotgun (WGS) entry which is preliminary data.</text>
</comment>
<evidence type="ECO:0000313" key="3">
    <source>
        <dbReference type="Proteomes" id="UP001079430"/>
    </source>
</evidence>
<dbReference type="RefSeq" id="WP_269275382.1">
    <property type="nucleotide sequence ID" value="NZ_JAPVOI010000003.1"/>
</dbReference>
<feature type="region of interest" description="Disordered" evidence="1">
    <location>
        <begin position="1"/>
        <end position="22"/>
    </location>
</feature>
<evidence type="ECO:0000256" key="1">
    <source>
        <dbReference type="SAM" id="MobiDB-lite"/>
    </source>
</evidence>
<gene>
    <name evidence="2" type="ORF">O3W52_03020</name>
</gene>
<evidence type="ECO:0000313" key="2">
    <source>
        <dbReference type="EMBL" id="MCZ4089068.1"/>
    </source>
</evidence>